<name>A0A5Q2N8W6_9FIRM</name>
<dbReference type="KEGG" id="hcv:FTV88_2846"/>
<keyword evidence="2" id="KW-1185">Reference proteome</keyword>
<proteinExistence type="predicted"/>
<dbReference type="RefSeq" id="WP_153726005.1">
    <property type="nucleotide sequence ID" value="NZ_CP045875.1"/>
</dbReference>
<dbReference type="AlphaFoldDB" id="A0A5Q2N8W6"/>
<organism evidence="1 2">
    <name type="scientific">Heliorestis convoluta</name>
    <dbReference type="NCBI Taxonomy" id="356322"/>
    <lineage>
        <taxon>Bacteria</taxon>
        <taxon>Bacillati</taxon>
        <taxon>Bacillota</taxon>
        <taxon>Clostridia</taxon>
        <taxon>Eubacteriales</taxon>
        <taxon>Heliobacteriaceae</taxon>
        <taxon>Heliorestis</taxon>
    </lineage>
</organism>
<protein>
    <recommendedName>
        <fullName evidence="3">Peptidase MA-like domain-containing protein</fullName>
    </recommendedName>
</protein>
<dbReference type="OrthoDB" id="9787613at2"/>
<gene>
    <name evidence="1" type="ORF">FTV88_2846</name>
</gene>
<evidence type="ECO:0000313" key="1">
    <source>
        <dbReference type="EMBL" id="QGG48935.1"/>
    </source>
</evidence>
<dbReference type="Proteomes" id="UP000366051">
    <property type="component" value="Chromosome"/>
</dbReference>
<dbReference type="EMBL" id="CP045875">
    <property type="protein sequence ID" value="QGG48935.1"/>
    <property type="molecule type" value="Genomic_DNA"/>
</dbReference>
<evidence type="ECO:0000313" key="2">
    <source>
        <dbReference type="Proteomes" id="UP000366051"/>
    </source>
</evidence>
<reference evidence="2" key="1">
    <citation type="submission" date="2019-11" db="EMBL/GenBank/DDBJ databases">
        <title>Genome sequence of Heliorestis convoluta strain HH, an alkaliphilic and minimalistic phototrophic bacterium from a soda lake in Egypt.</title>
        <authorList>
            <person name="Dewey E.D."/>
            <person name="Stokes L.M."/>
            <person name="Burchell B.M."/>
            <person name="Shaffer K.N."/>
            <person name="Huntington A.M."/>
            <person name="Baker J.M."/>
            <person name="Nadendla S."/>
            <person name="Giglio M.G."/>
            <person name="Touchman J.W."/>
            <person name="Blankenship R.E."/>
            <person name="Madigan M.T."/>
            <person name="Sattley W.M."/>
        </authorList>
    </citation>
    <scope>NUCLEOTIDE SEQUENCE [LARGE SCALE GENOMIC DNA]</scope>
    <source>
        <strain evidence="2">HH</strain>
    </source>
</reference>
<sequence>MGAKFNMGYYLIAAPVAYRALIHFWRYHVGTQTGFSLIRPIIQLQQKSYHLYRNYKIKQALGETKDWHHLEGESVILRYKRGQQQEAEVLLEKTESIYNKVVRHMNCRPEQKAIVLFYQDRHSFNQVFGWNDESALGVYYAGVVRLLSPRLWDPSAKGTVESKESVAVAGPMAHELAHLILDYRTKGNVQRWFTEAVAQNIERVVTGYTLQDPAPGWSQRLYPWEEMDRRFDSLPDQKLAYRQSLLAYDTLVEAQSDAMPLIWEELAQGKKIEQALYLATGLTWADFTEQVKQKAYEAEKKG</sequence>
<accession>A0A5Q2N8W6</accession>
<evidence type="ECO:0008006" key="3">
    <source>
        <dbReference type="Google" id="ProtNLM"/>
    </source>
</evidence>